<dbReference type="EMBL" id="JAUEDK010000013">
    <property type="protein sequence ID" value="MDN0075081.1"/>
    <property type="molecule type" value="Genomic_DNA"/>
</dbReference>
<dbReference type="Gene3D" id="2.160.20.10">
    <property type="entry name" value="Single-stranded right-handed beta-helix, Pectin lyase-like"/>
    <property type="match status" value="1"/>
</dbReference>
<accession>A0ABT7XR93</accession>
<keyword evidence="3" id="KW-1185">Reference proteome</keyword>
<dbReference type="InterPro" id="IPR011050">
    <property type="entry name" value="Pectin_lyase_fold/virulence"/>
</dbReference>
<comment type="caution">
    <text evidence="2">The sequence shown here is derived from an EMBL/GenBank/DDBJ whole genome shotgun (WGS) entry which is preliminary data.</text>
</comment>
<sequence length="682" mass="74642">MSFDAETLYRLLPAIHRIRDEELGGPLRALIAVIAEQLAVMEENIEQLYDDQFIETCADWVVPYIGDLIGYRPLYGEVLGVGSPRAEVAHTIALRRRKGTAAVLEQLARDVTGWNARAVEFFQTLATTQYMNHVRPRNHYAPDLRQWEPLERIGSAFDTVAHTVDVRRISSRRGRHNIPNVGLFLWPVDAYPSTRSPAVQADPVDARRWRVSPLNHDMPLYNRPESEERITHIAEPFNVPMPLSRRVLDQDIDTKLPALPTYYGQDLSLAVYINGDPTPVPVTGVCVCNLGDDGATWAHLPDSKIAIDPVLGRIALPAAPAAPITRLEVSYHYGFSAQMGGGEYERTASFGAKPNQTVLHVPDDHATIQAALDQLNGDGVVVVTDNGRYEETLTVHVKAGGYIELRSENERRASLVLTGGFTVKGDVDSEFALNGLLVSGHNLHVPATTDNHLARLSIVHTTLVPGWSLNPNGEPAHPGEPSVIVDIADTHLTLTRSIVGGLRTHPDGNVSAFDSVIDATVINGVAFAAPDGRSAGARLSLMGCTAIGKLHAVSMPLISNSLVLAELEAGDGWTAPVLAEQKQTGCVRFSWLPTGSRVPQCYHCLPQNNGYPAPRMMSLRYGTPIYCRLSEATDATIRRGAEDEDEMGAFHHLHATARETNVRLRLAEYLRAGLESGVFFEI</sequence>
<evidence type="ECO:0000313" key="1">
    <source>
        <dbReference type="EMBL" id="MDN0075081.1"/>
    </source>
</evidence>
<evidence type="ECO:0008006" key="4">
    <source>
        <dbReference type="Google" id="ProtNLM"/>
    </source>
</evidence>
<reference evidence="2" key="1">
    <citation type="submission" date="2023-06" db="EMBL/GenBank/DDBJ databases">
        <authorList>
            <person name="Zhang S."/>
        </authorList>
    </citation>
    <scope>NUCLEOTIDE SEQUENCE</scope>
    <source>
        <strain evidence="2">SG2303</strain>
    </source>
</reference>
<proteinExistence type="predicted"/>
<gene>
    <name evidence="1" type="ORF">QU481_09260</name>
    <name evidence="2" type="ORF">QU481_15605</name>
</gene>
<name>A0ABT7XR93_9NEIS</name>
<organism evidence="2 3">
    <name type="scientific">Crenobacter oryzisoli</name>
    <dbReference type="NCBI Taxonomy" id="3056844"/>
    <lineage>
        <taxon>Bacteria</taxon>
        <taxon>Pseudomonadati</taxon>
        <taxon>Pseudomonadota</taxon>
        <taxon>Betaproteobacteria</taxon>
        <taxon>Neisseriales</taxon>
        <taxon>Neisseriaceae</taxon>
        <taxon>Crenobacter</taxon>
    </lineage>
</organism>
<evidence type="ECO:0000313" key="3">
    <source>
        <dbReference type="Proteomes" id="UP001168540"/>
    </source>
</evidence>
<dbReference type="EMBL" id="JAUEDK010000030">
    <property type="protein sequence ID" value="MDN0076311.1"/>
    <property type="molecule type" value="Genomic_DNA"/>
</dbReference>
<dbReference type="RefSeq" id="WP_289829676.1">
    <property type="nucleotide sequence ID" value="NZ_JAUEDK010000013.1"/>
</dbReference>
<evidence type="ECO:0000313" key="2">
    <source>
        <dbReference type="EMBL" id="MDN0076311.1"/>
    </source>
</evidence>
<dbReference type="InterPro" id="IPR012334">
    <property type="entry name" value="Pectin_lyas_fold"/>
</dbReference>
<dbReference type="Proteomes" id="UP001168540">
    <property type="component" value="Unassembled WGS sequence"/>
</dbReference>
<dbReference type="SUPFAM" id="SSF51126">
    <property type="entry name" value="Pectin lyase-like"/>
    <property type="match status" value="1"/>
</dbReference>
<protein>
    <recommendedName>
        <fullName evidence="4">Phage tail protein</fullName>
    </recommendedName>
</protein>